<dbReference type="InterPro" id="IPR016181">
    <property type="entry name" value="Acyl_CoA_acyltransferase"/>
</dbReference>
<dbReference type="PROSITE" id="PS51186">
    <property type="entry name" value="GNAT"/>
    <property type="match status" value="1"/>
</dbReference>
<dbReference type="InterPro" id="IPR006464">
    <property type="entry name" value="AcTrfase_RimI/Ard1"/>
</dbReference>
<dbReference type="KEGG" id="tmai:FVE67_09140"/>
<dbReference type="Pfam" id="PF00583">
    <property type="entry name" value="Acetyltransf_1"/>
    <property type="match status" value="1"/>
</dbReference>
<sequence length="168" mass="19503">MKIEIRQARPEDLPEILRIEKASFARPWSEVHWRYEFEKPQTRVLVVTVEDQVVGYLCSWLMGEEMEIANLAVAPEWRGKGLGKALLTTALRMGLEEGVRRVWLEVREGNRVAQRLYRSLGFVVVGRRKGYYPDTGEDALIMGLSLTQALENLNFLTTKKERRERPWG</sequence>
<dbReference type="Proteomes" id="UP000501253">
    <property type="component" value="Chromosome"/>
</dbReference>
<dbReference type="InterPro" id="IPR050680">
    <property type="entry name" value="YpeA/RimI_acetyltransf"/>
</dbReference>
<evidence type="ECO:0000313" key="6">
    <source>
        <dbReference type="EMBL" id="QJA06942.1"/>
    </source>
</evidence>
<dbReference type="SUPFAM" id="SSF55729">
    <property type="entry name" value="Acyl-CoA N-acyltransferases (Nat)"/>
    <property type="match status" value="1"/>
</dbReference>
<reference evidence="6 7" key="1">
    <citation type="submission" date="2019-08" db="EMBL/GenBank/DDBJ databases">
        <title>Complete genome sequence of Thermosulfurimonas marina SU872T, an anaerobic thermophilic chemolithoautotrophic bacterium isolated from a shallow marine hydrothermal vent.</title>
        <authorList>
            <person name="Allioux M."/>
            <person name="Jebbar M."/>
            <person name="Slobodkina G."/>
            <person name="Slobodkin A."/>
            <person name="Moalic Y."/>
            <person name="Frolova A."/>
            <person name="Shao Z."/>
            <person name="Alain K."/>
        </authorList>
    </citation>
    <scope>NUCLEOTIDE SEQUENCE [LARGE SCALE GENOMIC DNA]</scope>
    <source>
        <strain evidence="6 7">SU872</strain>
    </source>
</reference>
<dbReference type="PANTHER" id="PTHR43420">
    <property type="entry name" value="ACETYLTRANSFERASE"/>
    <property type="match status" value="1"/>
</dbReference>
<dbReference type="GO" id="GO:0008080">
    <property type="term" value="F:N-acetyltransferase activity"/>
    <property type="evidence" value="ECO:0007669"/>
    <property type="project" value="InterPro"/>
</dbReference>
<dbReference type="NCBIfam" id="TIGR01575">
    <property type="entry name" value="rimI"/>
    <property type="match status" value="1"/>
</dbReference>
<evidence type="ECO:0000259" key="5">
    <source>
        <dbReference type="PROSITE" id="PS51186"/>
    </source>
</evidence>
<protein>
    <submittedName>
        <fullName evidence="6">Ribosomal-protein-alanine N-acetyltransferase</fullName>
    </submittedName>
</protein>
<comment type="similarity">
    <text evidence="1">Belongs to the acetyltransferase family. RimI subfamily.</text>
</comment>
<dbReference type="EMBL" id="CP042909">
    <property type="protein sequence ID" value="QJA06942.1"/>
    <property type="molecule type" value="Genomic_DNA"/>
</dbReference>
<dbReference type="CDD" id="cd04301">
    <property type="entry name" value="NAT_SF"/>
    <property type="match status" value="1"/>
</dbReference>
<dbReference type="RefSeq" id="WP_168720291.1">
    <property type="nucleotide sequence ID" value="NZ_CP042909.1"/>
</dbReference>
<evidence type="ECO:0000256" key="2">
    <source>
        <dbReference type="ARBA" id="ARBA00022490"/>
    </source>
</evidence>
<dbReference type="AlphaFoldDB" id="A0A6H1WUR6"/>
<proteinExistence type="inferred from homology"/>
<keyword evidence="2" id="KW-0963">Cytoplasm</keyword>
<evidence type="ECO:0000256" key="4">
    <source>
        <dbReference type="ARBA" id="ARBA00023315"/>
    </source>
</evidence>
<dbReference type="InterPro" id="IPR000182">
    <property type="entry name" value="GNAT_dom"/>
</dbReference>
<keyword evidence="3 6" id="KW-0808">Transferase</keyword>
<organism evidence="6 7">
    <name type="scientific">Thermosulfurimonas marina</name>
    <dbReference type="NCBI Taxonomy" id="2047767"/>
    <lineage>
        <taxon>Bacteria</taxon>
        <taxon>Pseudomonadati</taxon>
        <taxon>Thermodesulfobacteriota</taxon>
        <taxon>Thermodesulfobacteria</taxon>
        <taxon>Thermodesulfobacteriales</taxon>
        <taxon>Thermodesulfobacteriaceae</taxon>
        <taxon>Thermosulfurimonas</taxon>
    </lineage>
</organism>
<keyword evidence="4" id="KW-0012">Acyltransferase</keyword>
<dbReference type="Gene3D" id="3.40.630.30">
    <property type="match status" value="1"/>
</dbReference>
<name>A0A6H1WUR6_9BACT</name>
<gene>
    <name evidence="6" type="primary">rimI</name>
    <name evidence="6" type="ORF">FVE67_09140</name>
</gene>
<evidence type="ECO:0000256" key="1">
    <source>
        <dbReference type="ARBA" id="ARBA00005395"/>
    </source>
</evidence>
<feature type="domain" description="N-acetyltransferase" evidence="5">
    <location>
        <begin position="3"/>
        <end position="147"/>
    </location>
</feature>
<dbReference type="PANTHER" id="PTHR43420:SF44">
    <property type="entry name" value="ACETYLTRANSFERASE YPEA"/>
    <property type="match status" value="1"/>
</dbReference>
<evidence type="ECO:0000256" key="3">
    <source>
        <dbReference type="ARBA" id="ARBA00022679"/>
    </source>
</evidence>
<evidence type="ECO:0000313" key="7">
    <source>
        <dbReference type="Proteomes" id="UP000501253"/>
    </source>
</evidence>
<keyword evidence="7" id="KW-1185">Reference proteome</keyword>
<accession>A0A6H1WUR6</accession>